<feature type="compositionally biased region" description="Low complexity" evidence="1">
    <location>
        <begin position="186"/>
        <end position="199"/>
    </location>
</feature>
<keyword evidence="3" id="KW-1185">Reference proteome</keyword>
<dbReference type="Proteomes" id="UP001144673">
    <property type="component" value="Chromosome 3"/>
</dbReference>
<dbReference type="RefSeq" id="XP_056050375.1">
    <property type="nucleotide sequence ID" value="XM_056193326.1"/>
</dbReference>
<feature type="region of interest" description="Disordered" evidence="1">
    <location>
        <begin position="169"/>
        <end position="245"/>
    </location>
</feature>
<name>A0A9W8Q5X1_AKAMU</name>
<evidence type="ECO:0000313" key="2">
    <source>
        <dbReference type="EMBL" id="KAJ4147434.1"/>
    </source>
</evidence>
<reference evidence="2" key="1">
    <citation type="journal article" date="2023" name="Access Microbiol">
        <title>De-novo genome assembly for Akanthomyces muscarius, a biocontrol agent of insect agricultural pests.</title>
        <authorList>
            <person name="Erdos Z."/>
            <person name="Studholme D.J."/>
            <person name="Raymond B."/>
            <person name="Sharma M."/>
        </authorList>
    </citation>
    <scope>NUCLEOTIDE SEQUENCE</scope>
    <source>
        <strain evidence="2">Ve6</strain>
    </source>
</reference>
<protein>
    <submittedName>
        <fullName evidence="2">Uncharacterized protein</fullName>
    </submittedName>
</protein>
<accession>A0A9W8Q5X1</accession>
<evidence type="ECO:0000313" key="3">
    <source>
        <dbReference type="Proteomes" id="UP001144673"/>
    </source>
</evidence>
<dbReference type="AlphaFoldDB" id="A0A9W8Q5X1"/>
<feature type="compositionally biased region" description="Basic and acidic residues" evidence="1">
    <location>
        <begin position="221"/>
        <end position="238"/>
    </location>
</feature>
<evidence type="ECO:0000256" key="1">
    <source>
        <dbReference type="SAM" id="MobiDB-lite"/>
    </source>
</evidence>
<feature type="compositionally biased region" description="Polar residues" evidence="1">
    <location>
        <begin position="207"/>
        <end position="220"/>
    </location>
</feature>
<sequence length="245" mass="26275">MSDPGEIPPENTPSIVGVDQMMAYLHNVEDWKMARLQQIHLLVTEIRGGFNGKTEISTAREEAIKEWVGAVCRESRQYRLVEARRQRIGKRLLAQGREREVATMAGMRRVCLLASVMQRENTNAPKASHVSPQTSGADGQGEILLRCGICGPCLSVNQSAPNLISQGNVIPESRVGGPAQTDRDTAALVPSASEPASASKPEDGKSSAYSVQTQPGSGASESDRRVDALVKASRRGETVRQAAGG</sequence>
<dbReference type="EMBL" id="JAJHUN010000010">
    <property type="protein sequence ID" value="KAJ4147434.1"/>
    <property type="molecule type" value="Genomic_DNA"/>
</dbReference>
<gene>
    <name evidence="2" type="ORF">LMH87_001954</name>
</gene>
<organism evidence="2 3">
    <name type="scientific">Akanthomyces muscarius</name>
    <name type="common">Entomopathogenic fungus</name>
    <name type="synonym">Lecanicillium muscarium</name>
    <dbReference type="NCBI Taxonomy" id="2231603"/>
    <lineage>
        <taxon>Eukaryota</taxon>
        <taxon>Fungi</taxon>
        <taxon>Dikarya</taxon>
        <taxon>Ascomycota</taxon>
        <taxon>Pezizomycotina</taxon>
        <taxon>Sordariomycetes</taxon>
        <taxon>Hypocreomycetidae</taxon>
        <taxon>Hypocreales</taxon>
        <taxon>Cordycipitaceae</taxon>
        <taxon>Akanthomyces</taxon>
    </lineage>
</organism>
<proteinExistence type="predicted"/>
<comment type="caution">
    <text evidence="2">The sequence shown here is derived from an EMBL/GenBank/DDBJ whole genome shotgun (WGS) entry which is preliminary data.</text>
</comment>
<dbReference type="GeneID" id="80889113"/>